<dbReference type="Proteomes" id="UP000037392">
    <property type="component" value="Unassembled WGS sequence"/>
</dbReference>
<reference evidence="1 2" key="1">
    <citation type="submission" date="2011-04" db="EMBL/GenBank/DDBJ databases">
        <title>The Genome Sequence of Clostridium citroniae WAL-19142.</title>
        <authorList>
            <consortium name="The Broad Institute Genome Sequencing Platform"/>
            <person name="Earl A."/>
            <person name="Ward D."/>
            <person name="Feldgarden M."/>
            <person name="Gevers D."/>
            <person name="Warren Y.A."/>
            <person name="Tyrrell K.L."/>
            <person name="Citron D.M."/>
            <person name="Goldstein E.J."/>
            <person name="Daigneault M."/>
            <person name="Allen-Vercoe E."/>
            <person name="Young S.K."/>
            <person name="Zeng Q."/>
            <person name="Gargeya S."/>
            <person name="Fitzgerald M."/>
            <person name="Haas B."/>
            <person name="Abouelleil A."/>
            <person name="Alvarado L."/>
            <person name="Arachchi H.M."/>
            <person name="Berlin A."/>
            <person name="Brown A."/>
            <person name="Chapman S.B."/>
            <person name="Chen Z."/>
            <person name="Dunbar C."/>
            <person name="Freedman E."/>
            <person name="Gearin G."/>
            <person name="Gellesch M."/>
            <person name="Goldberg J."/>
            <person name="Griggs A."/>
            <person name="Gujja S."/>
            <person name="Heilman E.R."/>
            <person name="Heiman D."/>
            <person name="Howarth C."/>
            <person name="Larson L."/>
            <person name="Lui A."/>
            <person name="MacDonald P.J."/>
            <person name="Mehta T."/>
            <person name="Montmayeur A."/>
            <person name="Murphy C."/>
            <person name="Neiman D."/>
            <person name="Pearson M."/>
            <person name="Priest M."/>
            <person name="Roberts A."/>
            <person name="Saif S."/>
            <person name="Shea T."/>
            <person name="Shenoy N."/>
            <person name="Sisk P."/>
            <person name="Stolte C."/>
            <person name="Sykes S."/>
            <person name="White J."/>
            <person name="Yandava C."/>
            <person name="Wortman J."/>
            <person name="Nusbaum C."/>
            <person name="Birren B."/>
        </authorList>
    </citation>
    <scope>NUCLEOTIDE SEQUENCE [LARGE SCALE GENOMIC DNA]</scope>
    <source>
        <strain evidence="1 2">WAL-19142</strain>
    </source>
</reference>
<dbReference type="OrthoDB" id="9805406at2"/>
<proteinExistence type="predicted"/>
<dbReference type="EMBL" id="ADLK01000056">
    <property type="protein sequence ID" value="KMW11075.1"/>
    <property type="molecule type" value="Genomic_DNA"/>
</dbReference>
<protein>
    <recommendedName>
        <fullName evidence="3">Arginase</fullName>
    </recommendedName>
</protein>
<gene>
    <name evidence="1" type="ORF">HMPREF9470_00362</name>
</gene>
<dbReference type="RefSeq" id="WP_048929071.1">
    <property type="nucleotide sequence ID" value="NZ_KQ235875.1"/>
</dbReference>
<name>A0A0J9E620_9FIRM</name>
<dbReference type="Gene3D" id="3.40.800.10">
    <property type="entry name" value="Ureohydrolase domain"/>
    <property type="match status" value="1"/>
</dbReference>
<evidence type="ECO:0000313" key="2">
    <source>
        <dbReference type="Proteomes" id="UP000037392"/>
    </source>
</evidence>
<dbReference type="GeneID" id="93162915"/>
<dbReference type="AlphaFoldDB" id="A0A0J9E620"/>
<evidence type="ECO:0000313" key="1">
    <source>
        <dbReference type="EMBL" id="KMW11075.1"/>
    </source>
</evidence>
<dbReference type="SUPFAM" id="SSF52768">
    <property type="entry name" value="Arginase/deacetylase"/>
    <property type="match status" value="1"/>
</dbReference>
<evidence type="ECO:0008006" key="3">
    <source>
        <dbReference type="Google" id="ProtNLM"/>
    </source>
</evidence>
<comment type="caution">
    <text evidence="1">The sequence shown here is derived from an EMBL/GenBank/DDBJ whole genome shotgun (WGS) entry which is preliminary data.</text>
</comment>
<dbReference type="PATRIC" id="fig|742734.4.peg.386"/>
<dbReference type="InterPro" id="IPR023696">
    <property type="entry name" value="Ureohydrolase_dom_sf"/>
</dbReference>
<sequence>MAAVKNRKKLVIMNFSGVYEKEDFYKDMQHLWIDCRDILGTNCYCDEEAEARIGERIRDKQLKEGIHFLDSGNYHYLSKIWLDQVEEDMELLVFDHHTDMQLPMFGDILSCGGWIKTVLEHNPRVKRVWLAGPPAQAVREIAGESWAASGQRSGPLPGPLPVPLPGPASGMAEVRVVWISEDDMTDLGFWKKQMGSSSLPLYISVDKDVLSRDHARTNWNQGSTKRSVLLDCISAAASCRRIIGMDVCGEDPEGDRESAKAREDISINNQTNRELICCFMEKCGIVS</sequence>
<accession>A0A0J9E620</accession>
<organism evidence="1 2">
    <name type="scientific">[Clostridium] citroniae WAL-19142</name>
    <dbReference type="NCBI Taxonomy" id="742734"/>
    <lineage>
        <taxon>Bacteria</taxon>
        <taxon>Bacillati</taxon>
        <taxon>Bacillota</taxon>
        <taxon>Clostridia</taxon>
        <taxon>Lachnospirales</taxon>
        <taxon>Lachnospiraceae</taxon>
        <taxon>Enterocloster</taxon>
    </lineage>
</organism>